<dbReference type="GO" id="GO:0006302">
    <property type="term" value="P:double-strand break repair"/>
    <property type="evidence" value="ECO:0007669"/>
    <property type="project" value="TreeGrafter"/>
</dbReference>
<keyword evidence="5" id="KW-1185">Reference proteome</keyword>
<organism evidence="4 5">
    <name type="scientific">Enterococcus phage EFP01</name>
    <dbReference type="NCBI Taxonomy" id="1926594"/>
    <lineage>
        <taxon>Viruses</taxon>
        <taxon>Duplodnaviria</taxon>
        <taxon>Heunggongvirae</taxon>
        <taxon>Uroviricota</taxon>
        <taxon>Caudoviricetes</taxon>
        <taxon>Herelleviridae</taxon>
        <taxon>Brockvirinae</taxon>
        <taxon>Schiekvirus</taxon>
        <taxon>Schiekvirus EFP01</taxon>
    </lineage>
</organism>
<dbReference type="Gene3D" id="3.30.70.370">
    <property type="match status" value="1"/>
</dbReference>
<dbReference type="InterPro" id="IPR043502">
    <property type="entry name" value="DNA/RNA_pol_sf"/>
</dbReference>
<dbReference type="Pfam" id="PF00476">
    <property type="entry name" value="DNA_pol_A"/>
    <property type="match status" value="1"/>
</dbReference>
<dbReference type="SUPFAM" id="SSF56672">
    <property type="entry name" value="DNA/RNA polymerases"/>
    <property type="match status" value="1"/>
</dbReference>
<proteinExistence type="predicted"/>
<dbReference type="PANTHER" id="PTHR10133">
    <property type="entry name" value="DNA POLYMERASE I"/>
    <property type="match status" value="1"/>
</dbReference>
<reference evidence="5" key="1">
    <citation type="submission" date="2016-12" db="EMBL/GenBank/DDBJ databases">
        <authorList>
            <person name="Lee J.-H."/>
            <person name="Kim Y.-T."/>
            <person name="Kim J.-H."/>
            <person name="Ryu S.-R."/>
        </authorList>
    </citation>
    <scope>NUCLEOTIDE SEQUENCE [LARGE SCALE GENOMIC DNA]</scope>
</reference>
<protein>
    <submittedName>
        <fullName evidence="4">Putative DNA polymerase</fullName>
    </submittedName>
</protein>
<dbReference type="InterPro" id="IPR001098">
    <property type="entry name" value="DNA-dir_DNA_pol_A_palm_dom"/>
</dbReference>
<accession>A0A288TXR7</accession>
<dbReference type="Proteomes" id="UP000224269">
    <property type="component" value="Segment"/>
</dbReference>
<evidence type="ECO:0000313" key="5">
    <source>
        <dbReference type="Proteomes" id="UP000224269"/>
    </source>
</evidence>
<dbReference type="GO" id="GO:0003677">
    <property type="term" value="F:DNA binding"/>
    <property type="evidence" value="ECO:0007669"/>
    <property type="project" value="InterPro"/>
</dbReference>
<keyword evidence="2" id="KW-1194">Viral DNA replication</keyword>
<evidence type="ECO:0000256" key="2">
    <source>
        <dbReference type="ARBA" id="ARBA00023109"/>
    </source>
</evidence>
<evidence type="ECO:0000256" key="1">
    <source>
        <dbReference type="ARBA" id="ARBA00022705"/>
    </source>
</evidence>
<keyword evidence="1" id="KW-0235">DNA replication</keyword>
<dbReference type="GO" id="GO:0003887">
    <property type="term" value="F:DNA-directed DNA polymerase activity"/>
    <property type="evidence" value="ECO:0007669"/>
    <property type="project" value="InterPro"/>
</dbReference>
<name>A0A288TXR7_9CAUD</name>
<feature type="domain" description="DNA-directed DNA polymerase family A palm" evidence="3">
    <location>
        <begin position="4"/>
        <end position="113"/>
    </location>
</feature>
<evidence type="ECO:0000259" key="3">
    <source>
        <dbReference type="Pfam" id="PF00476"/>
    </source>
</evidence>
<dbReference type="PANTHER" id="PTHR10133:SF27">
    <property type="entry name" value="DNA POLYMERASE NU"/>
    <property type="match status" value="1"/>
</dbReference>
<dbReference type="GO" id="GO:0039693">
    <property type="term" value="P:viral DNA genome replication"/>
    <property type="evidence" value="ECO:0007669"/>
    <property type="project" value="UniProtKB-KW"/>
</dbReference>
<sequence>MIRDAFSKDRNTFNGALRKSVNTIIQGTGAYLTNMSLVYIDDYLRTKGMKSRIAITVHDSIVIDCPREEVDEVAKVACFIMENLPIDFLTINWKGEQMRFPIVADVEIGENYNDMVDYDADEVNKFASYKGYVKYYKDQAKFEDYKNAGMISEEQMEVGINAVKASIEQYKLIV</sequence>
<evidence type="ECO:0000313" key="4">
    <source>
        <dbReference type="EMBL" id="APZ81960.1"/>
    </source>
</evidence>
<dbReference type="GO" id="GO:0006261">
    <property type="term" value="P:DNA-templated DNA replication"/>
    <property type="evidence" value="ECO:0007669"/>
    <property type="project" value="InterPro"/>
</dbReference>
<dbReference type="EMBL" id="KY549443">
    <property type="protein sequence ID" value="APZ81960.1"/>
    <property type="molecule type" value="Genomic_DNA"/>
</dbReference>
<dbReference type="InterPro" id="IPR002298">
    <property type="entry name" value="DNA_polymerase_A"/>
</dbReference>
<gene>
    <name evidence="4" type="ORF">EFP01_033</name>
</gene>